<feature type="modified residue" description="4-aspartylphosphate" evidence="8">
    <location>
        <position position="54"/>
    </location>
</feature>
<dbReference type="SMART" id="SM00342">
    <property type="entry name" value="HTH_ARAC"/>
    <property type="match status" value="1"/>
</dbReference>
<dbReference type="GO" id="GO:0043565">
    <property type="term" value="F:sequence-specific DNA binding"/>
    <property type="evidence" value="ECO:0007669"/>
    <property type="project" value="InterPro"/>
</dbReference>
<dbReference type="InterPro" id="IPR020449">
    <property type="entry name" value="Tscrpt_reg_AraC-type_HTH"/>
</dbReference>
<keyword evidence="6" id="KW-0238">DNA-binding</keyword>
<evidence type="ECO:0000259" key="9">
    <source>
        <dbReference type="PROSITE" id="PS01124"/>
    </source>
</evidence>
<dbReference type="GO" id="GO:0005737">
    <property type="term" value="C:cytoplasm"/>
    <property type="evidence" value="ECO:0007669"/>
    <property type="project" value="UniProtKB-SubCell"/>
</dbReference>
<feature type="domain" description="Response regulatory" evidence="10">
    <location>
        <begin position="2"/>
        <end position="119"/>
    </location>
</feature>
<dbReference type="PANTHER" id="PTHR42713">
    <property type="entry name" value="HISTIDINE KINASE-RELATED"/>
    <property type="match status" value="1"/>
</dbReference>
<dbReference type="InterPro" id="IPR018062">
    <property type="entry name" value="HTH_AraC-typ_CS"/>
</dbReference>
<dbReference type="SUPFAM" id="SSF52172">
    <property type="entry name" value="CheY-like"/>
    <property type="match status" value="1"/>
</dbReference>
<dbReference type="InterPro" id="IPR009057">
    <property type="entry name" value="Homeodomain-like_sf"/>
</dbReference>
<dbReference type="InterPro" id="IPR011006">
    <property type="entry name" value="CheY-like_superfamily"/>
</dbReference>
<dbReference type="SUPFAM" id="SSF46689">
    <property type="entry name" value="Homeodomain-like"/>
    <property type="match status" value="2"/>
</dbReference>
<dbReference type="Pfam" id="PF00072">
    <property type="entry name" value="Response_reg"/>
    <property type="match status" value="1"/>
</dbReference>
<keyword evidence="3 8" id="KW-0597">Phosphoprotein</keyword>
<dbReference type="OrthoDB" id="2508795at2"/>
<evidence type="ECO:0000256" key="6">
    <source>
        <dbReference type="ARBA" id="ARBA00023125"/>
    </source>
</evidence>
<dbReference type="InterPro" id="IPR051552">
    <property type="entry name" value="HptR"/>
</dbReference>
<dbReference type="PROSITE" id="PS50110">
    <property type="entry name" value="RESPONSE_REGULATORY"/>
    <property type="match status" value="1"/>
</dbReference>
<evidence type="ECO:0000256" key="5">
    <source>
        <dbReference type="ARBA" id="ARBA00023015"/>
    </source>
</evidence>
<evidence type="ECO:0000256" key="1">
    <source>
        <dbReference type="ARBA" id="ARBA00004496"/>
    </source>
</evidence>
<evidence type="ECO:0000256" key="4">
    <source>
        <dbReference type="ARBA" id="ARBA00023012"/>
    </source>
</evidence>
<feature type="domain" description="HTH araC/xylS-type" evidence="9">
    <location>
        <begin position="444"/>
        <end position="541"/>
    </location>
</feature>
<proteinExistence type="predicted"/>
<evidence type="ECO:0000256" key="3">
    <source>
        <dbReference type="ARBA" id="ARBA00022553"/>
    </source>
</evidence>
<dbReference type="EMBL" id="QYZD01000001">
    <property type="protein sequence ID" value="RJG26616.1"/>
    <property type="molecule type" value="Genomic_DNA"/>
</dbReference>
<comment type="subcellular location">
    <subcellularLocation>
        <location evidence="1">Cytoplasm</location>
    </subcellularLocation>
</comment>
<dbReference type="InterPro" id="IPR001789">
    <property type="entry name" value="Sig_transdc_resp-reg_receiver"/>
</dbReference>
<dbReference type="PROSITE" id="PS00041">
    <property type="entry name" value="HTH_ARAC_FAMILY_1"/>
    <property type="match status" value="1"/>
</dbReference>
<protein>
    <submittedName>
        <fullName evidence="11">Response regulator</fullName>
    </submittedName>
</protein>
<keyword evidence="5" id="KW-0805">Transcription regulation</keyword>
<dbReference type="Gene3D" id="3.40.50.2300">
    <property type="match status" value="1"/>
</dbReference>
<evidence type="ECO:0000313" key="11">
    <source>
        <dbReference type="EMBL" id="RJG26616.1"/>
    </source>
</evidence>
<keyword evidence="7" id="KW-0804">Transcription</keyword>
<gene>
    <name evidence="11" type="ORF">DQX05_00840</name>
</gene>
<reference evidence="11 12" key="1">
    <citation type="submission" date="2018-09" db="EMBL/GenBank/DDBJ databases">
        <title>Paenibacillus SK2017-BO5.</title>
        <authorList>
            <person name="Piskunova J.V."/>
            <person name="Dubiley S.A."/>
            <person name="Severinov K.V."/>
        </authorList>
    </citation>
    <scope>NUCLEOTIDE SEQUENCE [LARGE SCALE GENOMIC DNA]</scope>
    <source>
        <strain evidence="11 12">BO5</strain>
    </source>
</reference>
<evidence type="ECO:0000313" key="12">
    <source>
        <dbReference type="Proteomes" id="UP000266177"/>
    </source>
</evidence>
<dbReference type="Pfam" id="PF12833">
    <property type="entry name" value="HTH_18"/>
    <property type="match status" value="1"/>
</dbReference>
<organism evidence="11 12">
    <name type="scientific">Paenibacillus thiaminolyticus</name>
    <name type="common">Bacillus thiaminolyticus</name>
    <dbReference type="NCBI Taxonomy" id="49283"/>
    <lineage>
        <taxon>Bacteria</taxon>
        <taxon>Bacillati</taxon>
        <taxon>Bacillota</taxon>
        <taxon>Bacilli</taxon>
        <taxon>Bacillales</taxon>
        <taxon>Paenibacillaceae</taxon>
        <taxon>Paenibacillus</taxon>
    </lineage>
</organism>
<dbReference type="GO" id="GO:0000160">
    <property type="term" value="P:phosphorelay signal transduction system"/>
    <property type="evidence" value="ECO:0007669"/>
    <property type="project" value="UniProtKB-KW"/>
</dbReference>
<dbReference type="SMART" id="SM00448">
    <property type="entry name" value="REC"/>
    <property type="match status" value="1"/>
</dbReference>
<dbReference type="PRINTS" id="PR00032">
    <property type="entry name" value="HTHARAC"/>
</dbReference>
<dbReference type="Gene3D" id="1.10.10.60">
    <property type="entry name" value="Homeodomain-like"/>
    <property type="match status" value="2"/>
</dbReference>
<keyword evidence="4" id="KW-0902">Two-component regulatory system</keyword>
<evidence type="ECO:0000256" key="7">
    <source>
        <dbReference type="ARBA" id="ARBA00023163"/>
    </source>
</evidence>
<dbReference type="Proteomes" id="UP000266177">
    <property type="component" value="Unassembled WGS sequence"/>
</dbReference>
<dbReference type="PANTHER" id="PTHR42713:SF3">
    <property type="entry name" value="TRANSCRIPTIONAL REGULATORY PROTEIN HPTR"/>
    <property type="match status" value="1"/>
</dbReference>
<keyword evidence="2" id="KW-0963">Cytoplasm</keyword>
<dbReference type="AlphaFoldDB" id="A0A3A3GSR6"/>
<evidence type="ECO:0000256" key="8">
    <source>
        <dbReference type="PROSITE-ProRule" id="PRU00169"/>
    </source>
</evidence>
<sequence>MNLLIIEDEPRLRQSLTELMPWEKAGITGVTAAATAEEGKRWLQVKRPDILLVDIQLPDGNGLELARQAMDWNAEVKAIILSGHDHFPYAQEALAQGVKQYLLKPAGQDAIVRAVAEAVAERRLEIQRKHDYASLRRQWQAHLPALQQHTLRLGLEGGLPAEAFRLRMAELGITLSADERCAVMLMEPDPVSFERAQAFGEDAALIHFAVGQVAEETLRSMGARSALICRDVDKPIAILFHHDSGDGGTADGDAVIAIHAMAGAMLEHIKTSLKLTASAGISSAHGGVEDVPRLYKEAMFALGQRLVHGGDLVIPYREGGIAPPPEAAAVQSERWMRELDIAWSTGDERQASAAAEAWVGEVCAIDQAEVLKEQMLLLQSWVVTWMHKQGWSLHEVMQEDAESFHHASELRTKQEWSGWMRSVIRRIGAQSCLVRRRGGNRLVGEVKELIERELHGELSLQGVADRLFINASYLSRLFKQEMEQPFSAYVLERRMERAKEALFQGKRVYDAAQVAGFRDVSYFTKVFRKYWGVTPSEWKRG</sequence>
<dbReference type="InterPro" id="IPR041522">
    <property type="entry name" value="CdaR_GGDEF"/>
</dbReference>
<dbReference type="CDD" id="cd17536">
    <property type="entry name" value="REC_YesN-like"/>
    <property type="match status" value="1"/>
</dbReference>
<name>A0A3A3GSR6_PANTH</name>
<comment type="caution">
    <text evidence="11">The sequence shown here is derived from an EMBL/GenBank/DDBJ whole genome shotgun (WGS) entry which is preliminary data.</text>
</comment>
<evidence type="ECO:0000259" key="10">
    <source>
        <dbReference type="PROSITE" id="PS50110"/>
    </source>
</evidence>
<dbReference type="Pfam" id="PF17853">
    <property type="entry name" value="GGDEF_2"/>
    <property type="match status" value="1"/>
</dbReference>
<dbReference type="GO" id="GO:0003700">
    <property type="term" value="F:DNA-binding transcription factor activity"/>
    <property type="evidence" value="ECO:0007669"/>
    <property type="project" value="InterPro"/>
</dbReference>
<dbReference type="RefSeq" id="WP_119790054.1">
    <property type="nucleotide sequence ID" value="NZ_QYZD01000001.1"/>
</dbReference>
<dbReference type="PROSITE" id="PS01124">
    <property type="entry name" value="HTH_ARAC_FAMILY_2"/>
    <property type="match status" value="1"/>
</dbReference>
<evidence type="ECO:0000256" key="2">
    <source>
        <dbReference type="ARBA" id="ARBA00022490"/>
    </source>
</evidence>
<accession>A0A3A3GSR6</accession>
<dbReference type="InterPro" id="IPR018060">
    <property type="entry name" value="HTH_AraC"/>
</dbReference>